<dbReference type="STRING" id="314260.PB2503_00887"/>
<keyword evidence="1" id="KW-0472">Membrane</keyword>
<dbReference type="GO" id="GO:0004222">
    <property type="term" value="F:metalloendopeptidase activity"/>
    <property type="evidence" value="ECO:0007669"/>
    <property type="project" value="TreeGrafter"/>
</dbReference>
<dbReference type="KEGG" id="pbr:PB2503_00887"/>
<dbReference type="PANTHER" id="PTHR21666:SF270">
    <property type="entry name" value="MUREIN HYDROLASE ACTIVATOR ENVC"/>
    <property type="match status" value="1"/>
</dbReference>
<evidence type="ECO:0000256" key="1">
    <source>
        <dbReference type="SAM" id="Phobius"/>
    </source>
</evidence>
<dbReference type="InterPro" id="IPR016047">
    <property type="entry name" value="M23ase_b-sheet_dom"/>
</dbReference>
<dbReference type="InterPro" id="IPR050570">
    <property type="entry name" value="Cell_wall_metabolism_enzyme"/>
</dbReference>
<evidence type="ECO:0000313" key="3">
    <source>
        <dbReference type="EMBL" id="ADM08258.1"/>
    </source>
</evidence>
<keyword evidence="4" id="KW-1185">Reference proteome</keyword>
<dbReference type="AlphaFoldDB" id="E0TB49"/>
<dbReference type="PANTHER" id="PTHR21666">
    <property type="entry name" value="PEPTIDASE-RELATED"/>
    <property type="match status" value="1"/>
</dbReference>
<evidence type="ECO:0000259" key="2">
    <source>
        <dbReference type="Pfam" id="PF01551"/>
    </source>
</evidence>
<keyword evidence="1" id="KW-0812">Transmembrane</keyword>
<dbReference type="OrthoDB" id="5489603at2"/>
<proteinExistence type="predicted"/>
<reference evidence="3 4" key="2">
    <citation type="journal article" date="2011" name="J. Bacteriol.">
        <title>Complete genome sequence of strain HTCC2503T of Parvularcula bermudensis, the type species of the order "Parvularculales" in the class Alphaproteobacteria.</title>
        <authorList>
            <person name="Oh H.M."/>
            <person name="Kang I."/>
            <person name="Vergin K.L."/>
            <person name="Kang D."/>
            <person name="Rhee K.H."/>
            <person name="Giovannoni S.J."/>
            <person name="Cho J.C."/>
        </authorList>
    </citation>
    <scope>NUCLEOTIDE SEQUENCE [LARGE SCALE GENOMIC DNA]</scope>
    <source>
        <strain evidence="4">ATCC BAA-594 / HTCC2503 / KCTC 12087</strain>
    </source>
</reference>
<dbReference type="Pfam" id="PF01551">
    <property type="entry name" value="Peptidase_M23"/>
    <property type="match status" value="1"/>
</dbReference>
<feature type="transmembrane region" description="Helical" evidence="1">
    <location>
        <begin position="21"/>
        <end position="41"/>
    </location>
</feature>
<dbReference type="CDD" id="cd12797">
    <property type="entry name" value="M23_peptidase"/>
    <property type="match status" value="1"/>
</dbReference>
<sequence length="227" mass="23900">MRGQKSARGAGSLSALRRWGAFFVLALLIAGCGATGGGLGLTNNVAPTPSDTLPPLLLIHPPFAETYACAEHWEGEHKKRGDALGTDCFVIGQVPTPTGGVILSPFKNRGFENSDWFTYRAAILAPVAGTVARVVRRTEPNQPGIIGAAPATYVEIVDRDGVHIVVAHIEAITVASGDEVTAGQVIGRVGNNGLSRAPHIHIGAWKGRTAYQLRHDQQAMLGGRGQD</sequence>
<organism evidence="3 4">
    <name type="scientific">Parvularcula bermudensis (strain ATCC BAA-594 / HTCC2503 / KCTC 12087)</name>
    <dbReference type="NCBI Taxonomy" id="314260"/>
    <lineage>
        <taxon>Bacteria</taxon>
        <taxon>Pseudomonadati</taxon>
        <taxon>Pseudomonadota</taxon>
        <taxon>Alphaproteobacteria</taxon>
        <taxon>Parvularculales</taxon>
        <taxon>Parvularculaceae</taxon>
        <taxon>Parvularcula</taxon>
    </lineage>
</organism>
<name>E0TB49_PARBH</name>
<dbReference type="Proteomes" id="UP000001302">
    <property type="component" value="Chromosome"/>
</dbReference>
<accession>E0TB49</accession>
<dbReference type="PROSITE" id="PS51257">
    <property type="entry name" value="PROKAR_LIPOPROTEIN"/>
    <property type="match status" value="1"/>
</dbReference>
<protein>
    <recommendedName>
        <fullName evidence="2">M23ase beta-sheet core domain-containing protein</fullName>
    </recommendedName>
</protein>
<dbReference type="Gene3D" id="2.70.70.10">
    <property type="entry name" value="Glucose Permease (Domain IIA)"/>
    <property type="match status" value="1"/>
</dbReference>
<reference evidence="4" key="1">
    <citation type="submission" date="2010-08" db="EMBL/GenBank/DDBJ databases">
        <title>Genome sequence of Parvularcula bermudensis HTCC2503.</title>
        <authorList>
            <person name="Kang D.-M."/>
            <person name="Oh H.-M."/>
            <person name="Cho J.-C."/>
        </authorList>
    </citation>
    <scope>NUCLEOTIDE SEQUENCE [LARGE SCALE GENOMIC DNA]</scope>
    <source>
        <strain evidence="4">ATCC BAA-594 / HTCC2503 / KCTC 12087</strain>
    </source>
</reference>
<dbReference type="RefSeq" id="WP_013299232.1">
    <property type="nucleotide sequence ID" value="NC_014414.1"/>
</dbReference>
<keyword evidence="1" id="KW-1133">Transmembrane helix</keyword>
<dbReference type="InterPro" id="IPR011055">
    <property type="entry name" value="Dup_hybrid_motif"/>
</dbReference>
<dbReference type="HOGENOM" id="CLU_1218813_0_0_5"/>
<dbReference type="eggNOG" id="COG0739">
    <property type="taxonomic scope" value="Bacteria"/>
</dbReference>
<feature type="domain" description="M23ase beta-sheet core" evidence="2">
    <location>
        <begin position="121"/>
        <end position="210"/>
    </location>
</feature>
<dbReference type="EMBL" id="CP002156">
    <property type="protein sequence ID" value="ADM08258.1"/>
    <property type="molecule type" value="Genomic_DNA"/>
</dbReference>
<evidence type="ECO:0000313" key="4">
    <source>
        <dbReference type="Proteomes" id="UP000001302"/>
    </source>
</evidence>
<dbReference type="SUPFAM" id="SSF51261">
    <property type="entry name" value="Duplicated hybrid motif"/>
    <property type="match status" value="1"/>
</dbReference>
<gene>
    <name evidence="3" type="ordered locus">PB2503_00887</name>
</gene>